<feature type="compositionally biased region" description="Basic and acidic residues" evidence="1">
    <location>
        <begin position="190"/>
        <end position="206"/>
    </location>
</feature>
<dbReference type="EMBL" id="CAJVCH010050062">
    <property type="protein sequence ID" value="CAG7717989.1"/>
    <property type="molecule type" value="Genomic_DNA"/>
</dbReference>
<gene>
    <name evidence="2" type="ORF">AFUS01_LOCUS7413</name>
</gene>
<evidence type="ECO:0000313" key="2">
    <source>
        <dbReference type="EMBL" id="CAG7717989.1"/>
    </source>
</evidence>
<feature type="compositionally biased region" description="Basic and acidic residues" evidence="1">
    <location>
        <begin position="125"/>
        <end position="134"/>
    </location>
</feature>
<keyword evidence="3" id="KW-1185">Reference proteome</keyword>
<dbReference type="Proteomes" id="UP000708208">
    <property type="component" value="Unassembled WGS sequence"/>
</dbReference>
<feature type="compositionally biased region" description="Polar residues" evidence="1">
    <location>
        <begin position="156"/>
        <end position="174"/>
    </location>
</feature>
<reference evidence="2" key="1">
    <citation type="submission" date="2021-06" db="EMBL/GenBank/DDBJ databases">
        <authorList>
            <person name="Hodson N. C."/>
            <person name="Mongue J. A."/>
            <person name="Jaron S. K."/>
        </authorList>
    </citation>
    <scope>NUCLEOTIDE SEQUENCE</scope>
</reference>
<name>A0A8J2JNP6_9HEXA</name>
<comment type="caution">
    <text evidence="2">The sequence shown here is derived from an EMBL/GenBank/DDBJ whole genome shotgun (WGS) entry which is preliminary data.</text>
</comment>
<evidence type="ECO:0000256" key="1">
    <source>
        <dbReference type="SAM" id="MobiDB-lite"/>
    </source>
</evidence>
<feature type="region of interest" description="Disordered" evidence="1">
    <location>
        <begin position="62"/>
        <end position="85"/>
    </location>
</feature>
<evidence type="ECO:0000313" key="3">
    <source>
        <dbReference type="Proteomes" id="UP000708208"/>
    </source>
</evidence>
<feature type="non-terminal residue" evidence="2">
    <location>
        <position position="1"/>
    </location>
</feature>
<organism evidence="2 3">
    <name type="scientific">Allacma fusca</name>
    <dbReference type="NCBI Taxonomy" id="39272"/>
    <lineage>
        <taxon>Eukaryota</taxon>
        <taxon>Metazoa</taxon>
        <taxon>Ecdysozoa</taxon>
        <taxon>Arthropoda</taxon>
        <taxon>Hexapoda</taxon>
        <taxon>Collembola</taxon>
        <taxon>Symphypleona</taxon>
        <taxon>Sminthuridae</taxon>
        <taxon>Allacma</taxon>
    </lineage>
</organism>
<protein>
    <submittedName>
        <fullName evidence="2">Uncharacterized protein</fullName>
    </submittedName>
</protein>
<dbReference type="AlphaFoldDB" id="A0A8J2JNP6"/>
<accession>A0A8J2JNP6</accession>
<proteinExistence type="predicted"/>
<sequence length="206" mass="23103">MVSETIREDSGILEVTNIKQEPPDQLIYETNAPQVLIFKYDVTDQLDEPNVPEVLNVQYETTDQLEEPSPPEVPNVKYESTDESKDLSQLRITNYFSVVHEPADESYQDVHVISRSLTKFGTKKSVAETAKDPDPEAPLSANTSKQKLKSMRPDRSSQALSSVRRSGFRMSTSKAYCKTSDKPDCPSPERISEESADPSKTEDILS</sequence>
<feature type="region of interest" description="Disordered" evidence="1">
    <location>
        <begin position="122"/>
        <end position="206"/>
    </location>
</feature>